<evidence type="ECO:0000256" key="1">
    <source>
        <dbReference type="SAM" id="MobiDB-lite"/>
    </source>
</evidence>
<organism evidence="2 3">
    <name type="scientific">Gossypium hirsutum</name>
    <name type="common">Upland cotton</name>
    <name type="synonym">Gossypium mexicanum</name>
    <dbReference type="NCBI Taxonomy" id="3635"/>
    <lineage>
        <taxon>Eukaryota</taxon>
        <taxon>Viridiplantae</taxon>
        <taxon>Streptophyta</taxon>
        <taxon>Embryophyta</taxon>
        <taxon>Tracheophyta</taxon>
        <taxon>Spermatophyta</taxon>
        <taxon>Magnoliopsida</taxon>
        <taxon>eudicotyledons</taxon>
        <taxon>Gunneridae</taxon>
        <taxon>Pentapetalae</taxon>
        <taxon>rosids</taxon>
        <taxon>malvids</taxon>
        <taxon>Malvales</taxon>
        <taxon>Malvaceae</taxon>
        <taxon>Malvoideae</taxon>
        <taxon>Gossypium</taxon>
    </lineage>
</organism>
<reference evidence="3" key="2">
    <citation type="submission" date="2025-08" db="UniProtKB">
        <authorList>
            <consortium name="RefSeq"/>
        </authorList>
    </citation>
    <scope>IDENTIFICATION</scope>
</reference>
<evidence type="ECO:0000313" key="2">
    <source>
        <dbReference type="Proteomes" id="UP000818029"/>
    </source>
</evidence>
<dbReference type="Proteomes" id="UP000818029">
    <property type="component" value="Chromosome A02"/>
</dbReference>
<sequence>MVHPTAAVTPGFSKPPSRRRRRGQRPTAKKWFFFSLPFAGYSKVGLSQPMGPKKVFSPPTFGSDDGEESTDAGLARRRGTRGRQWWQRRASGGVGWRRGRRGGHVRHAAGS</sequence>
<keyword evidence="2" id="KW-1185">Reference proteome</keyword>
<dbReference type="RefSeq" id="XP_040945775.1">
    <property type="nucleotide sequence ID" value="XM_041089841.1"/>
</dbReference>
<protein>
    <submittedName>
        <fullName evidence="3">Uncharacterized protein isoform X1</fullName>
    </submittedName>
</protein>
<proteinExistence type="predicted"/>
<name>A0ABM2ZT05_GOSHI</name>
<accession>A0ABM2ZT05</accession>
<feature type="region of interest" description="Disordered" evidence="1">
    <location>
        <begin position="1"/>
        <end position="26"/>
    </location>
</feature>
<feature type="compositionally biased region" description="Basic residues" evidence="1">
    <location>
        <begin position="97"/>
        <end position="111"/>
    </location>
</feature>
<feature type="compositionally biased region" description="Low complexity" evidence="1">
    <location>
        <begin position="82"/>
        <end position="91"/>
    </location>
</feature>
<evidence type="ECO:0000313" key="3">
    <source>
        <dbReference type="RefSeq" id="XP_040945775.1"/>
    </source>
</evidence>
<feature type="region of interest" description="Disordered" evidence="1">
    <location>
        <begin position="47"/>
        <end position="111"/>
    </location>
</feature>
<feature type="compositionally biased region" description="Basic residues" evidence="1">
    <location>
        <begin position="16"/>
        <end position="26"/>
    </location>
</feature>
<reference evidence="2" key="1">
    <citation type="journal article" date="2020" name="Nat. Genet.">
        <title>Genomic diversifications of five Gossypium allopolyploid species and their impact on cotton improvement.</title>
        <authorList>
            <person name="Chen Z.J."/>
            <person name="Sreedasyam A."/>
            <person name="Ando A."/>
            <person name="Song Q."/>
            <person name="De Santiago L.M."/>
            <person name="Hulse-Kemp A.M."/>
            <person name="Ding M."/>
            <person name="Ye W."/>
            <person name="Kirkbride R.C."/>
            <person name="Jenkins J."/>
            <person name="Plott C."/>
            <person name="Lovell J."/>
            <person name="Lin Y.M."/>
            <person name="Vaughn R."/>
            <person name="Liu B."/>
            <person name="Simpson S."/>
            <person name="Scheffler B.E."/>
            <person name="Wen L."/>
            <person name="Saski C.A."/>
            <person name="Grover C.E."/>
            <person name="Hu G."/>
            <person name="Conover J.L."/>
            <person name="Carlson J.W."/>
            <person name="Shu S."/>
            <person name="Boston L.B."/>
            <person name="Williams M."/>
            <person name="Peterson D.G."/>
            <person name="McGee K."/>
            <person name="Jones D.C."/>
            <person name="Wendel J.F."/>
            <person name="Stelly D.M."/>
            <person name="Grimwood J."/>
            <person name="Schmutz J."/>
        </authorList>
    </citation>
    <scope>NUCLEOTIDE SEQUENCE [LARGE SCALE GENOMIC DNA]</scope>
    <source>
        <strain evidence="2">cv. TM-1</strain>
    </source>
</reference>
<dbReference type="GeneID" id="121215384"/>
<gene>
    <name evidence="3" type="primary">LOC121215384</name>
</gene>